<dbReference type="SUPFAM" id="SSF109604">
    <property type="entry name" value="HD-domain/PDEase-like"/>
    <property type="match status" value="1"/>
</dbReference>
<evidence type="ECO:0000313" key="3">
    <source>
        <dbReference type="Proteomes" id="UP000177407"/>
    </source>
</evidence>
<dbReference type="InterPro" id="IPR003607">
    <property type="entry name" value="HD/PDEase_dom"/>
</dbReference>
<evidence type="ECO:0000259" key="1">
    <source>
        <dbReference type="PROSITE" id="PS51831"/>
    </source>
</evidence>
<dbReference type="GO" id="GO:0006203">
    <property type="term" value="P:dGTP catabolic process"/>
    <property type="evidence" value="ECO:0007669"/>
    <property type="project" value="TreeGrafter"/>
</dbReference>
<dbReference type="SMART" id="SM00471">
    <property type="entry name" value="HDc"/>
    <property type="match status" value="1"/>
</dbReference>
<dbReference type="PROSITE" id="PS51831">
    <property type="entry name" value="HD"/>
    <property type="match status" value="1"/>
</dbReference>
<dbReference type="EMBL" id="MFGA01000002">
    <property type="protein sequence ID" value="OGF21669.1"/>
    <property type="molecule type" value="Genomic_DNA"/>
</dbReference>
<dbReference type="InterPro" id="IPR050135">
    <property type="entry name" value="dGTPase-like"/>
</dbReference>
<proteinExistence type="predicted"/>
<protein>
    <recommendedName>
        <fullName evidence="1">HD domain-containing protein</fullName>
    </recommendedName>
</protein>
<gene>
    <name evidence="2" type="ORF">A2257_02665</name>
</gene>
<dbReference type="Pfam" id="PF01966">
    <property type="entry name" value="HD"/>
    <property type="match status" value="1"/>
</dbReference>
<dbReference type="AlphaFoldDB" id="A0A1F5S4T0"/>
<feature type="domain" description="HD" evidence="1">
    <location>
        <begin position="52"/>
        <end position="156"/>
    </location>
</feature>
<dbReference type="InterPro" id="IPR006674">
    <property type="entry name" value="HD_domain"/>
</dbReference>
<dbReference type="CDD" id="cd00077">
    <property type="entry name" value="HDc"/>
    <property type="match status" value="1"/>
</dbReference>
<dbReference type="GO" id="GO:0008832">
    <property type="term" value="F:dGTPase activity"/>
    <property type="evidence" value="ECO:0007669"/>
    <property type="project" value="TreeGrafter"/>
</dbReference>
<comment type="caution">
    <text evidence="2">The sequence shown here is derived from an EMBL/GenBank/DDBJ whole genome shotgun (WGS) entry which is preliminary data.</text>
</comment>
<name>A0A1F5S4T0_9BACT</name>
<dbReference type="Proteomes" id="UP000177407">
    <property type="component" value="Unassembled WGS sequence"/>
</dbReference>
<dbReference type="PANTHER" id="PTHR11373:SF41">
    <property type="entry name" value="METAL-DEPENDENT PHOSPHOHYDROLASE"/>
    <property type="match status" value="1"/>
</dbReference>
<dbReference type="Gene3D" id="1.10.3210.10">
    <property type="entry name" value="Hypothetical protein af1432"/>
    <property type="match status" value="1"/>
</dbReference>
<dbReference type="PANTHER" id="PTHR11373">
    <property type="entry name" value="DEOXYNUCLEOSIDE TRIPHOSPHATE TRIPHOSPHOHYDROLASE"/>
    <property type="match status" value="1"/>
</dbReference>
<evidence type="ECO:0000313" key="2">
    <source>
        <dbReference type="EMBL" id="OGF21669.1"/>
    </source>
</evidence>
<organism evidence="2 3">
    <name type="scientific">Candidatus Falkowbacteria bacterium RIFOXYA2_FULL_38_12</name>
    <dbReference type="NCBI Taxonomy" id="1797993"/>
    <lineage>
        <taxon>Bacteria</taxon>
        <taxon>Candidatus Falkowiibacteriota</taxon>
    </lineage>
</organism>
<accession>A0A1F5S4T0</accession>
<sequence>MKYLDKVYGESEINEPVILELIDSGAFQRLKGISQAGYFTPFSPAGRATVTRFEHSLGVFLLLKKYGARIEEQIAGLIHDVSHSVFSHCIDYVLAGASGKEQDHQDNIFANFVKNSDILPILEKYNFDLDYILDDKNFPLKETSLPDICADRIDYCLRDLIDFLELNQAEVKNIIDSLGVKDNKWVFRDFQSGKYFAELFSMVNERYYTGQPTATMFITVGDCLKYALNNNYISQDDLYKTDEVVLDKIKSNLENDEKLNQLFLRMNHKSPFTAKIDSKGQVFCKSRAIDPLVFDNGKIKRVSKIDPEWGERVKREMKPKQYLVEFIEN</sequence>
<reference evidence="2 3" key="1">
    <citation type="journal article" date="2016" name="Nat. Commun.">
        <title>Thousands of microbial genomes shed light on interconnected biogeochemical processes in an aquifer system.</title>
        <authorList>
            <person name="Anantharaman K."/>
            <person name="Brown C.T."/>
            <person name="Hug L.A."/>
            <person name="Sharon I."/>
            <person name="Castelle C.J."/>
            <person name="Probst A.J."/>
            <person name="Thomas B.C."/>
            <person name="Singh A."/>
            <person name="Wilkins M.J."/>
            <person name="Karaoz U."/>
            <person name="Brodie E.L."/>
            <person name="Williams K.H."/>
            <person name="Hubbard S.S."/>
            <person name="Banfield J.F."/>
        </authorList>
    </citation>
    <scope>NUCLEOTIDE SEQUENCE [LARGE SCALE GENOMIC DNA]</scope>
</reference>